<dbReference type="InterPro" id="IPR000200">
    <property type="entry name" value="Peptidase_C10"/>
</dbReference>
<keyword evidence="3 8" id="KW-0732">Signal</keyword>
<dbReference type="SUPFAM" id="SSF54001">
    <property type="entry name" value="Cysteine proteinases"/>
    <property type="match status" value="1"/>
</dbReference>
<feature type="active site" description="Proton acceptor" evidence="6">
    <location>
        <position position="330"/>
    </location>
</feature>
<gene>
    <name evidence="10" type="primary">speB_2</name>
    <name evidence="10" type="ORF">NCTC13063_02524</name>
</gene>
<feature type="signal peptide" evidence="8">
    <location>
        <begin position="1"/>
        <end position="19"/>
    </location>
</feature>
<evidence type="ECO:0000313" key="10">
    <source>
        <dbReference type="EMBL" id="SUB96753.1"/>
    </source>
</evidence>
<reference evidence="10 11" key="1">
    <citation type="submission" date="2018-06" db="EMBL/GenBank/DDBJ databases">
        <authorList>
            <consortium name="Pathogen Informatics"/>
            <person name="Doyle S."/>
        </authorList>
    </citation>
    <scope>NUCLEOTIDE SEQUENCE [LARGE SCALE GENOMIC DNA]</scope>
    <source>
        <strain evidence="10 11">NCTC13063</strain>
    </source>
</reference>
<dbReference type="InterPro" id="IPR038765">
    <property type="entry name" value="Papain-like_cys_pep_sf"/>
</dbReference>
<dbReference type="Gene3D" id="3.90.70.50">
    <property type="entry name" value="Peptidase C10, streptopain"/>
    <property type="match status" value="1"/>
</dbReference>
<feature type="chain" id="PRO_5042996664" evidence="8">
    <location>
        <begin position="20"/>
        <end position="1085"/>
    </location>
</feature>
<comment type="caution">
    <text evidence="10">The sequence shown here is derived from an EMBL/GenBank/DDBJ whole genome shotgun (WGS) entry which is preliminary data.</text>
</comment>
<dbReference type="RefSeq" id="WP_115154376.1">
    <property type="nucleotide sequence ID" value="NZ_UGTJ01000002.1"/>
</dbReference>
<dbReference type="InterPro" id="IPR044934">
    <property type="entry name" value="Streptopain_sf"/>
</dbReference>
<sequence>MRHILYSLLPLFFSVTAFAGEINQQKAKKIAENFMAARGKSVESRQQPHKAIRRQSNRNTRKTFYYVFNAASGDGFVVVSADDRTTPILGYADKGSFREDRLPQNARAFLQGYIDEMERLDAQGTKPAVAQAPSRPIRAGLPNAVEPLLKMEWNQYAPYNDLCPNYFTYEGEQLRSVTGCVATAVAQIMKHHRHPEATLTDIPALSCKYVTVDGVKSVSVPAIGQGTPLNWDKMVANHEEGATSQAQNEAVATLMRCVGQAVGMRWGRISNAGGTGNVTDALKYHFGYDDGVRVVYRSRTTRREFTDTICAELAAGRPVFMAASNTGGGHAMVIDGYTADGLFHVNWGWGGNADGNYVLSVLNPGDNTGAGASPTSDGYSLNQNVIIGIQPPDGVPFHIDETNVMRSHFFTFKEAEKTISYDYWNATSTSIDVEFGLGTIAQDGFITPVYTYSHKGVGATKGFWAWDFSVDALSSKPGVHRVIPISRLMGTTRFYPNVVNPQENYTEVTVAGDGTMQMRQMSELNDITVVQVDFPANMKPDWPQNVKVTFDHKGNESYQPVYFFASRTPDKGKPRSCTAVTFAKNGLSEGLFYFVPNAEGMWNYWLSLDKEGKDPFCSGGISVGEGNDPIEDPENPGQPPSPPVEPDPPLIPEDPRTLAFAGLHVANSEGSHFYGSIMEASIKLLNRDSIDYQGMFKVALLLDVNEVVGMKDVPVFMPANTHGETHRFHFTDLEPGREYILRITFADGREFAWSPVYTCVPSVTCFNAEGLVQVMRQAPTISIPAKATFVDMRGVAGVNVVHPNDNPNTVYLVDLNVPVPAGLEACNVVKGYNISELRLTDGYDFFVSSSFYADKAVYTRRRWLAANGQKGWSTIVLPFEVNSLKNGNGTPVSWARSANAAPQALQVKRYMGNAGNSLLFKHVTGMRANTPHIVAWAGEHNGNTNATTDREVQFVGTNVLIDAYATPGTIIEDYGFRGVLSTTDLGEVYRLNSEGNAFVRTAGPINAFRAYFLRNPSAGVGLSTLSINHYDNDPTDVADVKAGEQQPAADTPIFDTTGRQVGTVGDFRRLPKGIYIIKGRKLVKR</sequence>
<protein>
    <submittedName>
        <fullName evidence="10">Streptopain</fullName>
        <ecNumber evidence="10">3.4.22.10</ecNumber>
    </submittedName>
</protein>
<evidence type="ECO:0000256" key="2">
    <source>
        <dbReference type="ARBA" id="ARBA00022670"/>
    </source>
</evidence>
<name>A0AAQ1ZLH3_9BACT</name>
<feature type="domain" description="Spi protease inhibitor" evidence="9">
    <location>
        <begin position="21"/>
        <end position="114"/>
    </location>
</feature>
<dbReference type="Pfam" id="PF01640">
    <property type="entry name" value="Peptidase_C10"/>
    <property type="match status" value="1"/>
</dbReference>
<evidence type="ECO:0000313" key="11">
    <source>
        <dbReference type="Proteomes" id="UP000255283"/>
    </source>
</evidence>
<keyword evidence="5" id="KW-0788">Thiol protease</keyword>
<dbReference type="PRINTS" id="PR00797">
    <property type="entry name" value="STREPTOPAIN"/>
</dbReference>
<dbReference type="Proteomes" id="UP000255283">
    <property type="component" value="Unassembled WGS sequence"/>
</dbReference>
<feature type="active site" description="Nucleophile" evidence="6">
    <location>
        <position position="180"/>
    </location>
</feature>
<proteinExistence type="inferred from homology"/>
<evidence type="ECO:0000256" key="5">
    <source>
        <dbReference type="ARBA" id="ARBA00022807"/>
    </source>
</evidence>
<dbReference type="EC" id="3.4.22.10" evidence="10"/>
<dbReference type="EMBL" id="UGTJ01000002">
    <property type="protein sequence ID" value="SUB96753.1"/>
    <property type="molecule type" value="Genomic_DNA"/>
</dbReference>
<dbReference type="AlphaFoldDB" id="A0AAQ1ZLH3"/>
<evidence type="ECO:0000256" key="8">
    <source>
        <dbReference type="SAM" id="SignalP"/>
    </source>
</evidence>
<dbReference type="InterPro" id="IPR025896">
    <property type="entry name" value="Spi_Prtas-inh"/>
</dbReference>
<dbReference type="GO" id="GO:0006508">
    <property type="term" value="P:proteolysis"/>
    <property type="evidence" value="ECO:0007669"/>
    <property type="project" value="UniProtKB-KW"/>
</dbReference>
<evidence type="ECO:0000256" key="3">
    <source>
        <dbReference type="ARBA" id="ARBA00022729"/>
    </source>
</evidence>
<feature type="region of interest" description="Disordered" evidence="7">
    <location>
        <begin position="617"/>
        <end position="653"/>
    </location>
</feature>
<evidence type="ECO:0000256" key="6">
    <source>
        <dbReference type="PIRSR" id="PIRSR600200-1"/>
    </source>
</evidence>
<evidence type="ECO:0000256" key="7">
    <source>
        <dbReference type="SAM" id="MobiDB-lite"/>
    </source>
</evidence>
<keyword evidence="2" id="KW-0645">Protease</keyword>
<comment type="similarity">
    <text evidence="1">Belongs to the peptidase C10 family.</text>
</comment>
<organism evidence="10 11">
    <name type="scientific">Segatella buccae</name>
    <dbReference type="NCBI Taxonomy" id="28126"/>
    <lineage>
        <taxon>Bacteria</taxon>
        <taxon>Pseudomonadati</taxon>
        <taxon>Bacteroidota</taxon>
        <taxon>Bacteroidia</taxon>
        <taxon>Bacteroidales</taxon>
        <taxon>Prevotellaceae</taxon>
        <taxon>Segatella</taxon>
    </lineage>
</organism>
<accession>A0AAQ1ZLH3</accession>
<dbReference type="GO" id="GO:0008234">
    <property type="term" value="F:cysteine-type peptidase activity"/>
    <property type="evidence" value="ECO:0007669"/>
    <property type="project" value="UniProtKB-KW"/>
</dbReference>
<keyword evidence="4 10" id="KW-0378">Hydrolase</keyword>
<evidence type="ECO:0000256" key="1">
    <source>
        <dbReference type="ARBA" id="ARBA00009693"/>
    </source>
</evidence>
<feature type="compositionally biased region" description="Pro residues" evidence="7">
    <location>
        <begin position="636"/>
        <end position="652"/>
    </location>
</feature>
<dbReference type="Pfam" id="PF13734">
    <property type="entry name" value="Inhibitor_I69"/>
    <property type="match status" value="1"/>
</dbReference>
<evidence type="ECO:0000259" key="9">
    <source>
        <dbReference type="Pfam" id="PF13734"/>
    </source>
</evidence>
<evidence type="ECO:0000256" key="4">
    <source>
        <dbReference type="ARBA" id="ARBA00022801"/>
    </source>
</evidence>